<evidence type="ECO:0000313" key="3">
    <source>
        <dbReference type="Proteomes" id="UP000530038"/>
    </source>
</evidence>
<dbReference type="InterPro" id="IPR025669">
    <property type="entry name" value="AAA_dom"/>
</dbReference>
<dbReference type="PANTHER" id="PTHR13696:SF99">
    <property type="entry name" value="COBYRINIC ACID AC-DIAMIDE SYNTHASE"/>
    <property type="match status" value="1"/>
</dbReference>
<protein>
    <submittedName>
        <fullName evidence="2">AAA family ATPase</fullName>
    </submittedName>
</protein>
<accession>A0ABR5ZFQ2</accession>
<dbReference type="PANTHER" id="PTHR13696">
    <property type="entry name" value="P-LOOP CONTAINING NUCLEOSIDE TRIPHOSPHATE HYDROLASE"/>
    <property type="match status" value="1"/>
</dbReference>
<dbReference type="Proteomes" id="UP000530038">
    <property type="component" value="Unassembled WGS sequence"/>
</dbReference>
<keyword evidence="3" id="KW-1185">Reference proteome</keyword>
<organism evidence="2 3">
    <name type="scientific">Pectobacterium aroidearum</name>
    <dbReference type="NCBI Taxonomy" id="1201031"/>
    <lineage>
        <taxon>Bacteria</taxon>
        <taxon>Pseudomonadati</taxon>
        <taxon>Pseudomonadota</taxon>
        <taxon>Gammaproteobacteria</taxon>
        <taxon>Enterobacterales</taxon>
        <taxon>Pectobacteriaceae</taxon>
        <taxon>Pectobacterium</taxon>
    </lineage>
</organism>
<dbReference type="SUPFAM" id="SSF52540">
    <property type="entry name" value="P-loop containing nucleoside triphosphate hydrolases"/>
    <property type="match status" value="1"/>
</dbReference>
<dbReference type="Pfam" id="PF13614">
    <property type="entry name" value="AAA_31"/>
    <property type="match status" value="1"/>
</dbReference>
<dbReference type="InterPro" id="IPR050678">
    <property type="entry name" value="DNA_Partitioning_ATPase"/>
</dbReference>
<evidence type="ECO:0000259" key="1">
    <source>
        <dbReference type="Pfam" id="PF13614"/>
    </source>
</evidence>
<dbReference type="Gene3D" id="3.40.50.300">
    <property type="entry name" value="P-loop containing nucleotide triphosphate hydrolases"/>
    <property type="match status" value="1"/>
</dbReference>
<proteinExistence type="predicted"/>
<sequence length="285" mass="32116">MAIVVSLINMKGGVGKTTLASQIAHAADRKNLKVLAIDLDPQSNLSQSLLSPERYVKILKEKRPTVASLFEHYMPPTNEDPHPKRVSIEDVILKNAGYWHKTTLDLIPSRLELSHTLKNPTGKERRLAKEISKISSNYDLILLDCAPTESILTEAAYYASRYLLVPVKPEFLATIGLPLLGRSIQEFKYENTDHELDICGIVFNHSSAYSDGPEGEKSLNEVKLEAKKNKWHVFDTHVRYSASYPKASREGTPISNTSHARWEVTYEFSTFVKEFFDKIGLGDKI</sequence>
<dbReference type="RefSeq" id="WP_181829929.1">
    <property type="nucleotide sequence ID" value="NZ_CP104757.1"/>
</dbReference>
<gene>
    <name evidence="2" type="ORF">H2Y56_14885</name>
</gene>
<dbReference type="EMBL" id="JACERK010000007">
    <property type="protein sequence ID" value="MBA5233381.1"/>
    <property type="molecule type" value="Genomic_DNA"/>
</dbReference>
<evidence type="ECO:0000313" key="2">
    <source>
        <dbReference type="EMBL" id="MBA5233381.1"/>
    </source>
</evidence>
<dbReference type="InterPro" id="IPR027417">
    <property type="entry name" value="P-loop_NTPase"/>
</dbReference>
<dbReference type="CDD" id="cd02042">
    <property type="entry name" value="ParAB_family"/>
    <property type="match status" value="1"/>
</dbReference>
<feature type="domain" description="AAA" evidence="1">
    <location>
        <begin position="4"/>
        <end position="196"/>
    </location>
</feature>
<reference evidence="2 3" key="1">
    <citation type="submission" date="2020-07" db="EMBL/GenBank/DDBJ databases">
        <title>Characterization of Pectobacterium aroidearum strains causing soft rot on Amorphophallus konjac.</title>
        <authorList>
            <person name="Xie H."/>
        </authorList>
    </citation>
    <scope>NUCLEOTIDE SEQUENCE [LARGE SCALE GENOMIC DNA]</scope>
    <source>
        <strain evidence="2 3">MY10</strain>
    </source>
</reference>
<comment type="caution">
    <text evidence="2">The sequence shown here is derived from an EMBL/GenBank/DDBJ whole genome shotgun (WGS) entry which is preliminary data.</text>
</comment>
<name>A0ABR5ZFQ2_9GAMM</name>